<feature type="region of interest" description="Disordered" evidence="1">
    <location>
        <begin position="258"/>
        <end position="285"/>
    </location>
</feature>
<accession>A0A8S1S083</accession>
<feature type="compositionally biased region" description="Polar residues" evidence="1">
    <location>
        <begin position="47"/>
        <end position="74"/>
    </location>
</feature>
<proteinExistence type="predicted"/>
<evidence type="ECO:0000313" key="2">
    <source>
        <dbReference type="EMBL" id="CAD8132815.1"/>
    </source>
</evidence>
<evidence type="ECO:0000256" key="1">
    <source>
        <dbReference type="SAM" id="MobiDB-lite"/>
    </source>
</evidence>
<dbReference type="AlphaFoldDB" id="A0A8S1S083"/>
<protein>
    <submittedName>
        <fullName evidence="2">Uncharacterized protein</fullName>
    </submittedName>
</protein>
<dbReference type="OrthoDB" id="304847at2759"/>
<feature type="region of interest" description="Disordered" evidence="1">
    <location>
        <begin position="442"/>
        <end position="468"/>
    </location>
</feature>
<name>A0A8S1S083_PAROT</name>
<dbReference type="EMBL" id="CAJJDP010000003">
    <property type="protein sequence ID" value="CAD8132815.1"/>
    <property type="molecule type" value="Genomic_DNA"/>
</dbReference>
<feature type="region of interest" description="Disordered" evidence="1">
    <location>
        <begin position="39"/>
        <end position="74"/>
    </location>
</feature>
<dbReference type="Proteomes" id="UP000683925">
    <property type="component" value="Unassembled WGS sequence"/>
</dbReference>
<comment type="caution">
    <text evidence="2">The sequence shown here is derived from an EMBL/GenBank/DDBJ whole genome shotgun (WGS) entry which is preliminary data.</text>
</comment>
<gene>
    <name evidence="2" type="ORF">POCTA_138.1.T0040140</name>
</gene>
<sequence length="468" mass="55208">MSQSNPSHNYYSQGVSDKFKSPFNQKLLKEKINELQNAIQRTEKEYNQANQTSDKTNTSSKAKQSLNSFDRTQNQKDSQIENLIVENQILVKTIQKLETKVKDIVQLQKENQNLKQNVEDLKSENEILTQKKTLKNDSKLSSDAALGILAAKRSQEIQILTNEVQETKQKNQNLQGKLDKLIFENQHLQSIIKNSENNKLRSDSQNNSIKKSNFVEKYSDQNQTKQNEQIFQLQLELDDAKKTIIQLQKLNKTNHYTQQSSNYKFSNSNDKISKSQSLEPSHFDKDKRMKELEEKIKKLQFEKDSQIYTTKLECAQDLKQFQEKLKQEYNQKQQFENDNDKPTQDKVKKLSAENTKFQIMLERQNKEIMNMEKKFTELLIQKEDLQQNLLKEQQFQGYLKQEKSLLQNQLKEKDKEISELKDDIIKLSKERQQLKDQIEKLKFEVKMSQNKSSNKPQSHQSENSKRNR</sequence>
<dbReference type="OMA" id="KLECAQD"/>
<reference evidence="2" key="1">
    <citation type="submission" date="2021-01" db="EMBL/GenBank/DDBJ databases">
        <authorList>
            <consortium name="Genoscope - CEA"/>
            <person name="William W."/>
        </authorList>
    </citation>
    <scope>NUCLEOTIDE SEQUENCE</scope>
</reference>
<evidence type="ECO:0000313" key="3">
    <source>
        <dbReference type="Proteomes" id="UP000683925"/>
    </source>
</evidence>
<keyword evidence="3" id="KW-1185">Reference proteome</keyword>
<feature type="compositionally biased region" description="Polar residues" evidence="1">
    <location>
        <begin position="447"/>
        <end position="461"/>
    </location>
</feature>
<feature type="compositionally biased region" description="Polar residues" evidence="1">
    <location>
        <begin position="258"/>
        <end position="279"/>
    </location>
</feature>
<organism evidence="2 3">
    <name type="scientific">Paramecium octaurelia</name>
    <dbReference type="NCBI Taxonomy" id="43137"/>
    <lineage>
        <taxon>Eukaryota</taxon>
        <taxon>Sar</taxon>
        <taxon>Alveolata</taxon>
        <taxon>Ciliophora</taxon>
        <taxon>Intramacronucleata</taxon>
        <taxon>Oligohymenophorea</taxon>
        <taxon>Peniculida</taxon>
        <taxon>Parameciidae</taxon>
        <taxon>Paramecium</taxon>
    </lineage>
</organism>